<keyword evidence="3" id="KW-1185">Reference proteome</keyword>
<dbReference type="Gene3D" id="2.60.210.10">
    <property type="entry name" value="Apoptosis, Tumor Necrosis Factor Receptor Associated Protein 2, Chain A"/>
    <property type="match status" value="1"/>
</dbReference>
<dbReference type="AlphaFoldDB" id="A0A835LVI6"/>
<dbReference type="OrthoDB" id="1883087at2759"/>
<dbReference type="PANTHER" id="PTHR46162">
    <property type="entry name" value="TRAF-LIKE FAMILY PROTEIN"/>
    <property type="match status" value="1"/>
</dbReference>
<name>A0A835LVI6_9MAGN</name>
<reference evidence="2 3" key="1">
    <citation type="submission" date="2020-10" db="EMBL/GenBank/DDBJ databases">
        <title>The Coptis chinensis genome and diversification of protoberbering-type alkaloids.</title>
        <authorList>
            <person name="Wang B."/>
            <person name="Shu S."/>
            <person name="Song C."/>
            <person name="Liu Y."/>
        </authorList>
    </citation>
    <scope>NUCLEOTIDE SEQUENCE [LARGE SCALE GENOMIC DNA]</scope>
    <source>
        <strain evidence="2">HL-2020</strain>
        <tissue evidence="2">Leaf</tissue>
    </source>
</reference>
<dbReference type="InterPro" id="IPR002083">
    <property type="entry name" value="MATH/TRAF_dom"/>
</dbReference>
<evidence type="ECO:0000313" key="3">
    <source>
        <dbReference type="Proteomes" id="UP000631114"/>
    </source>
</evidence>
<evidence type="ECO:0000259" key="1">
    <source>
        <dbReference type="PROSITE" id="PS50144"/>
    </source>
</evidence>
<organism evidence="2 3">
    <name type="scientific">Coptis chinensis</name>
    <dbReference type="NCBI Taxonomy" id="261450"/>
    <lineage>
        <taxon>Eukaryota</taxon>
        <taxon>Viridiplantae</taxon>
        <taxon>Streptophyta</taxon>
        <taxon>Embryophyta</taxon>
        <taxon>Tracheophyta</taxon>
        <taxon>Spermatophyta</taxon>
        <taxon>Magnoliopsida</taxon>
        <taxon>Ranunculales</taxon>
        <taxon>Ranunculaceae</taxon>
        <taxon>Coptidoideae</taxon>
        <taxon>Coptis</taxon>
    </lineage>
</organism>
<dbReference type="CDD" id="cd00121">
    <property type="entry name" value="MATH"/>
    <property type="match status" value="1"/>
</dbReference>
<accession>A0A835LVI6</accession>
<dbReference type="PANTHER" id="PTHR46162:SF2">
    <property type="entry name" value="ANKYRIN REPEAT-CONTAINING PROTEIN-RELATED"/>
    <property type="match status" value="1"/>
</dbReference>
<evidence type="ECO:0000313" key="2">
    <source>
        <dbReference type="EMBL" id="KAF9601031.1"/>
    </source>
</evidence>
<protein>
    <recommendedName>
        <fullName evidence="1">MATH domain-containing protein</fullName>
    </recommendedName>
</protein>
<comment type="caution">
    <text evidence="2">The sequence shown here is derived from an EMBL/GenBank/DDBJ whole genome shotgun (WGS) entry which is preliminary data.</text>
</comment>
<dbReference type="Pfam" id="PF22486">
    <property type="entry name" value="MATH_2"/>
    <property type="match status" value="1"/>
</dbReference>
<sequence>PRRFITIIRDTPPAHYVLNIQSFSIYSKLPRLNSAVFEVGGYNWKLSLCPNNIQNGQRYLSLYLVMADDSSLTPDWEIKAEFRLFLYNQITGKYLMAEAFCSSGTHERRFSSVKKEWGFSQFISMRTFKNPSNGYLVGDSCVIGAEVLPIRSSGRVDLFQLQIQWLVFPSLDGISGSSQNIDSMKS</sequence>
<dbReference type="EMBL" id="JADFTS010000006">
    <property type="protein sequence ID" value="KAF9601031.1"/>
    <property type="molecule type" value="Genomic_DNA"/>
</dbReference>
<dbReference type="PROSITE" id="PS50144">
    <property type="entry name" value="MATH"/>
    <property type="match status" value="1"/>
</dbReference>
<feature type="domain" description="MATH" evidence="1">
    <location>
        <begin position="13"/>
        <end position="147"/>
    </location>
</feature>
<proteinExistence type="predicted"/>
<dbReference type="SMART" id="SM00061">
    <property type="entry name" value="MATH"/>
    <property type="match status" value="1"/>
</dbReference>
<feature type="non-terminal residue" evidence="2">
    <location>
        <position position="186"/>
    </location>
</feature>
<gene>
    <name evidence="2" type="ORF">IFM89_015016</name>
</gene>
<dbReference type="Proteomes" id="UP000631114">
    <property type="component" value="Unassembled WGS sequence"/>
</dbReference>
<dbReference type="SUPFAM" id="SSF49599">
    <property type="entry name" value="TRAF domain-like"/>
    <property type="match status" value="1"/>
</dbReference>
<dbReference type="InterPro" id="IPR008974">
    <property type="entry name" value="TRAF-like"/>
</dbReference>